<evidence type="ECO:0000256" key="2">
    <source>
        <dbReference type="ARBA" id="ARBA00022692"/>
    </source>
</evidence>
<reference evidence="6 7" key="1">
    <citation type="submission" date="2019-09" db="EMBL/GenBank/DDBJ databases">
        <title>Whole genome shotgun sequencing (WGS) of Ellagibacter isourolithinifaciens DSM 104140(T) and Adlercreutzia muris DSM 29508(T).</title>
        <authorList>
            <person name="Stoll D.A."/>
            <person name="Danylec N."/>
            <person name="Huch M."/>
        </authorList>
    </citation>
    <scope>NUCLEOTIDE SEQUENCE [LARGE SCALE GENOMIC DNA]</scope>
    <source>
        <strain evidence="6 7">DSM 104140</strain>
    </source>
</reference>
<feature type="transmembrane region" description="Helical" evidence="5">
    <location>
        <begin position="190"/>
        <end position="213"/>
    </location>
</feature>
<feature type="transmembrane region" description="Helical" evidence="5">
    <location>
        <begin position="138"/>
        <end position="155"/>
    </location>
</feature>
<dbReference type="GO" id="GO:0005886">
    <property type="term" value="C:plasma membrane"/>
    <property type="evidence" value="ECO:0007669"/>
    <property type="project" value="TreeGrafter"/>
</dbReference>
<sequence length="485" mass="51839">MLRAHQVGEGRENMAEKVSKNKVKFKWVWIAVAIVLILVGQFGPLWSPDLSREGQSAIMVLLAAVVMWATEALPLPITSLVMVALCGFLGVAAYNTIWAATFTSSLWMFVGIFGFTTFLGVSTFPQRLIAMVVRMTKGNINLVILGFMVISAIISTVMSNIALTAIMMGFAASLLRAAGAEKGKSNMGRCLALAIPFAVMFGGCLLPSGTPINVVVLGLAESACGVTITFAEWFGYTIIPVALSLVACWFILIKVYKPEPLSDETVKKFLDEVSALPPMDFKEKFNIGVLVVALVCWIASSWLPILNTTFVALFALGLLFLPGTSMITTKQYRSESPWDILLMMASINGIVAAMSAAGSVAWIVNMLLGVTSGMSFFALFMVISVVLAIIHNFFPSGPGLAALVTAPVIGLVGAVGGNYTATIVMLALWCALCFLVPLDSVLLVSYAGGYYKFNEMWKGGLPVTIATMVFFSAVLLILPPMLGAA</sequence>
<feature type="transmembrane region" description="Helical" evidence="5">
    <location>
        <begin position="401"/>
        <end position="420"/>
    </location>
</feature>
<evidence type="ECO:0000256" key="1">
    <source>
        <dbReference type="ARBA" id="ARBA00004141"/>
    </source>
</evidence>
<dbReference type="EMBL" id="WAJR01000008">
    <property type="protein sequence ID" value="KAB1640910.1"/>
    <property type="molecule type" value="Genomic_DNA"/>
</dbReference>
<organism evidence="6 7">
    <name type="scientific">Ellagibacter isourolithinifaciens</name>
    <dbReference type="NCBI Taxonomy" id="2137581"/>
    <lineage>
        <taxon>Bacteria</taxon>
        <taxon>Bacillati</taxon>
        <taxon>Actinomycetota</taxon>
        <taxon>Coriobacteriia</taxon>
        <taxon>Eggerthellales</taxon>
        <taxon>Eggerthellaceae</taxon>
        <taxon>Ellagibacter</taxon>
    </lineage>
</organism>
<dbReference type="AlphaFoldDB" id="A0A6N6NSF3"/>
<dbReference type="PANTHER" id="PTHR10283:SF92">
    <property type="entry name" value="LOW-AFFINITY PHOSPHATE TRANSPORTER PHO91"/>
    <property type="match status" value="1"/>
</dbReference>
<feature type="transmembrane region" description="Helical" evidence="5">
    <location>
        <begin position="27"/>
        <end position="44"/>
    </location>
</feature>
<dbReference type="GO" id="GO:0006817">
    <property type="term" value="P:phosphate ion transport"/>
    <property type="evidence" value="ECO:0007669"/>
    <property type="project" value="TreeGrafter"/>
</dbReference>
<keyword evidence="3 5" id="KW-1133">Transmembrane helix</keyword>
<dbReference type="Pfam" id="PF00939">
    <property type="entry name" value="Na_sulph_symp"/>
    <property type="match status" value="1"/>
</dbReference>
<dbReference type="PANTHER" id="PTHR10283">
    <property type="entry name" value="SOLUTE CARRIER FAMILY 13 MEMBER"/>
    <property type="match status" value="1"/>
</dbReference>
<name>A0A6N6NSF3_9ACTN</name>
<keyword evidence="7" id="KW-1185">Reference proteome</keyword>
<feature type="transmembrane region" description="Helical" evidence="5">
    <location>
        <begin position="376"/>
        <end position="394"/>
    </location>
</feature>
<proteinExistence type="predicted"/>
<evidence type="ECO:0000256" key="4">
    <source>
        <dbReference type="ARBA" id="ARBA00023136"/>
    </source>
</evidence>
<dbReference type="OrthoDB" id="9766267at2"/>
<accession>A0A6N6NSF3</accession>
<dbReference type="InterPro" id="IPR001898">
    <property type="entry name" value="SLC13A/DASS"/>
</dbReference>
<evidence type="ECO:0000256" key="5">
    <source>
        <dbReference type="SAM" id="Phobius"/>
    </source>
</evidence>
<gene>
    <name evidence="6" type="ORF">F8C90_04820</name>
</gene>
<dbReference type="GO" id="GO:0005315">
    <property type="term" value="F:phosphate transmembrane transporter activity"/>
    <property type="evidence" value="ECO:0007669"/>
    <property type="project" value="TreeGrafter"/>
</dbReference>
<feature type="transmembrane region" description="Helical" evidence="5">
    <location>
        <begin position="80"/>
        <end position="100"/>
    </location>
</feature>
<feature type="transmembrane region" description="Helical" evidence="5">
    <location>
        <begin position="285"/>
        <end position="303"/>
    </location>
</feature>
<feature type="transmembrane region" description="Helical" evidence="5">
    <location>
        <begin position="161"/>
        <end position="178"/>
    </location>
</feature>
<evidence type="ECO:0000313" key="7">
    <source>
        <dbReference type="Proteomes" id="UP000468668"/>
    </source>
</evidence>
<dbReference type="Proteomes" id="UP000468668">
    <property type="component" value="Unassembled WGS sequence"/>
</dbReference>
<protein>
    <recommendedName>
        <fullName evidence="8">DASS family sodium-coupled anion symporter</fullName>
    </recommendedName>
</protein>
<feature type="transmembrane region" description="Helical" evidence="5">
    <location>
        <begin position="56"/>
        <end position="73"/>
    </location>
</feature>
<comment type="subcellular location">
    <subcellularLocation>
        <location evidence="1">Membrane</location>
        <topology evidence="1">Multi-pass membrane protein</topology>
    </subcellularLocation>
</comment>
<keyword evidence="2 5" id="KW-0812">Transmembrane</keyword>
<evidence type="ECO:0000313" key="6">
    <source>
        <dbReference type="EMBL" id="KAB1640910.1"/>
    </source>
</evidence>
<feature type="transmembrane region" description="Helical" evidence="5">
    <location>
        <begin position="460"/>
        <end position="482"/>
    </location>
</feature>
<dbReference type="GO" id="GO:0006797">
    <property type="term" value="P:polyphosphate metabolic process"/>
    <property type="evidence" value="ECO:0007669"/>
    <property type="project" value="TreeGrafter"/>
</dbReference>
<feature type="transmembrane region" description="Helical" evidence="5">
    <location>
        <begin position="233"/>
        <end position="252"/>
    </location>
</feature>
<feature type="transmembrane region" description="Helical" evidence="5">
    <location>
        <begin position="340"/>
        <end position="364"/>
    </location>
</feature>
<keyword evidence="4 5" id="KW-0472">Membrane</keyword>
<feature type="transmembrane region" description="Helical" evidence="5">
    <location>
        <begin position="426"/>
        <end position="448"/>
    </location>
</feature>
<feature type="transmembrane region" description="Helical" evidence="5">
    <location>
        <begin position="106"/>
        <end position="126"/>
    </location>
</feature>
<evidence type="ECO:0000256" key="3">
    <source>
        <dbReference type="ARBA" id="ARBA00022989"/>
    </source>
</evidence>
<comment type="caution">
    <text evidence="6">The sequence shown here is derived from an EMBL/GenBank/DDBJ whole genome shotgun (WGS) entry which is preliminary data.</text>
</comment>
<evidence type="ECO:0008006" key="8">
    <source>
        <dbReference type="Google" id="ProtNLM"/>
    </source>
</evidence>